<gene>
    <name evidence="2" type="ORF">R3W88_022584</name>
</gene>
<dbReference type="InterPro" id="IPR012337">
    <property type="entry name" value="RNaseH-like_sf"/>
</dbReference>
<dbReference type="PANTHER" id="PTHR47074">
    <property type="entry name" value="BNAC02G40300D PROTEIN"/>
    <property type="match status" value="1"/>
</dbReference>
<sequence>MGDGSGSFTVQSAYQNMRGRREEKEWSKYMWVKGLPFNIGFFLWRVWRGRIATDDNLKRMKIQVVSKCININELTLSQLIYRWWEHKTTNKLERILRAIPEIIMWELWKRRNAIRHGKKISFNLMYHQCQLTIYHLIMVKFPWIKQLSAQWQEMVKILQNYRPILHHHLVKWELPIEGWITCNMDGASKGNLGQSAYGFFLRDREGDLIYVEAQSIGITTTIEAEVREIWEALLYCRRKGLNQVQLETDSLMAKNMVTRNGGYLGR</sequence>
<dbReference type="InterPro" id="IPR036397">
    <property type="entry name" value="RNaseH_sf"/>
</dbReference>
<evidence type="ECO:0000313" key="3">
    <source>
        <dbReference type="Proteomes" id="UP001311915"/>
    </source>
</evidence>
<name>A0AAV9LV01_9SOLN</name>
<dbReference type="GO" id="GO:0003676">
    <property type="term" value="F:nucleic acid binding"/>
    <property type="evidence" value="ECO:0007669"/>
    <property type="project" value="InterPro"/>
</dbReference>
<dbReference type="InterPro" id="IPR052929">
    <property type="entry name" value="RNase_H-like_EbsB-rel"/>
</dbReference>
<dbReference type="InterPro" id="IPR044730">
    <property type="entry name" value="RNase_H-like_dom_plant"/>
</dbReference>
<dbReference type="AlphaFoldDB" id="A0AAV9LV01"/>
<comment type="caution">
    <text evidence="2">The sequence shown here is derived from an EMBL/GenBank/DDBJ whole genome shotgun (WGS) entry which is preliminary data.</text>
</comment>
<organism evidence="2 3">
    <name type="scientific">Solanum pinnatisectum</name>
    <name type="common">tansyleaf nightshade</name>
    <dbReference type="NCBI Taxonomy" id="50273"/>
    <lineage>
        <taxon>Eukaryota</taxon>
        <taxon>Viridiplantae</taxon>
        <taxon>Streptophyta</taxon>
        <taxon>Embryophyta</taxon>
        <taxon>Tracheophyta</taxon>
        <taxon>Spermatophyta</taxon>
        <taxon>Magnoliopsida</taxon>
        <taxon>eudicotyledons</taxon>
        <taxon>Gunneridae</taxon>
        <taxon>Pentapetalae</taxon>
        <taxon>asterids</taxon>
        <taxon>lamiids</taxon>
        <taxon>Solanales</taxon>
        <taxon>Solanaceae</taxon>
        <taxon>Solanoideae</taxon>
        <taxon>Solaneae</taxon>
        <taxon>Solanum</taxon>
    </lineage>
</organism>
<dbReference type="PANTHER" id="PTHR47074:SF21">
    <property type="entry name" value="RNASE H TYPE-1 DOMAIN-CONTAINING PROTEIN"/>
    <property type="match status" value="1"/>
</dbReference>
<dbReference type="Pfam" id="PF13966">
    <property type="entry name" value="zf-RVT"/>
    <property type="match status" value="1"/>
</dbReference>
<dbReference type="InterPro" id="IPR002156">
    <property type="entry name" value="RNaseH_domain"/>
</dbReference>
<dbReference type="GO" id="GO:0004523">
    <property type="term" value="F:RNA-DNA hybrid ribonuclease activity"/>
    <property type="evidence" value="ECO:0007669"/>
    <property type="project" value="InterPro"/>
</dbReference>
<dbReference type="Pfam" id="PF13456">
    <property type="entry name" value="RVT_3"/>
    <property type="match status" value="1"/>
</dbReference>
<protein>
    <recommendedName>
        <fullName evidence="1">RNase H type-1 domain-containing protein</fullName>
    </recommendedName>
</protein>
<dbReference type="Proteomes" id="UP001311915">
    <property type="component" value="Unassembled WGS sequence"/>
</dbReference>
<dbReference type="CDD" id="cd06222">
    <property type="entry name" value="RNase_H_like"/>
    <property type="match status" value="1"/>
</dbReference>
<dbReference type="InterPro" id="IPR026960">
    <property type="entry name" value="RVT-Znf"/>
</dbReference>
<accession>A0AAV9LV01</accession>
<dbReference type="Gene3D" id="3.30.420.10">
    <property type="entry name" value="Ribonuclease H-like superfamily/Ribonuclease H"/>
    <property type="match status" value="1"/>
</dbReference>
<dbReference type="PROSITE" id="PS50879">
    <property type="entry name" value="RNASE_H_1"/>
    <property type="match status" value="1"/>
</dbReference>
<evidence type="ECO:0000313" key="2">
    <source>
        <dbReference type="EMBL" id="KAK4729596.1"/>
    </source>
</evidence>
<reference evidence="2 3" key="1">
    <citation type="submission" date="2023-10" db="EMBL/GenBank/DDBJ databases">
        <title>Genome-Wide Identification Analysis in wild type Solanum Pinnatisectum Reveals Some Genes Defensing Phytophthora Infestans.</title>
        <authorList>
            <person name="Sun C."/>
        </authorList>
    </citation>
    <scope>NUCLEOTIDE SEQUENCE [LARGE SCALE GENOMIC DNA]</scope>
    <source>
        <strain evidence="2">LQN</strain>
        <tissue evidence="2">Leaf</tissue>
    </source>
</reference>
<dbReference type="SUPFAM" id="SSF53098">
    <property type="entry name" value="Ribonuclease H-like"/>
    <property type="match status" value="1"/>
</dbReference>
<feature type="domain" description="RNase H type-1" evidence="1">
    <location>
        <begin position="176"/>
        <end position="266"/>
    </location>
</feature>
<dbReference type="EMBL" id="JAWPEI010000004">
    <property type="protein sequence ID" value="KAK4729596.1"/>
    <property type="molecule type" value="Genomic_DNA"/>
</dbReference>
<keyword evidence="3" id="KW-1185">Reference proteome</keyword>
<proteinExistence type="predicted"/>
<evidence type="ECO:0000259" key="1">
    <source>
        <dbReference type="PROSITE" id="PS50879"/>
    </source>
</evidence>